<accession>A0A395M2U6</accession>
<dbReference type="PANTHER" id="PTHR44858:SF1">
    <property type="entry name" value="UDP-N-ACETYLGLUCOSAMINE--PEPTIDE N-ACETYLGLUCOSAMINYLTRANSFERASE SPINDLY-RELATED"/>
    <property type="match status" value="1"/>
</dbReference>
<dbReference type="InterPro" id="IPR019734">
    <property type="entry name" value="TPR_rpt"/>
</dbReference>
<protein>
    <submittedName>
        <fullName evidence="4">Tetratricopeptide repeat protein</fullName>
    </submittedName>
</protein>
<dbReference type="Pfam" id="PF13414">
    <property type="entry name" value="TPR_11"/>
    <property type="match status" value="1"/>
</dbReference>
<keyword evidence="2 3" id="KW-0802">TPR repeat</keyword>
<dbReference type="InterPro" id="IPR011990">
    <property type="entry name" value="TPR-like_helical_dom_sf"/>
</dbReference>
<dbReference type="SUPFAM" id="SSF48452">
    <property type="entry name" value="TPR-like"/>
    <property type="match status" value="1"/>
</dbReference>
<feature type="repeat" description="TPR" evidence="3">
    <location>
        <begin position="103"/>
        <end position="136"/>
    </location>
</feature>
<dbReference type="PANTHER" id="PTHR44858">
    <property type="entry name" value="TETRATRICOPEPTIDE REPEAT PROTEIN 6"/>
    <property type="match status" value="1"/>
</dbReference>
<dbReference type="Pfam" id="PF14559">
    <property type="entry name" value="TPR_19"/>
    <property type="match status" value="1"/>
</dbReference>
<dbReference type="EMBL" id="PHFL01000039">
    <property type="protein sequence ID" value="RFM24538.1"/>
    <property type="molecule type" value="Genomic_DNA"/>
</dbReference>
<evidence type="ECO:0000313" key="5">
    <source>
        <dbReference type="Proteomes" id="UP000266389"/>
    </source>
</evidence>
<dbReference type="Gene3D" id="1.25.40.10">
    <property type="entry name" value="Tetratricopeptide repeat domain"/>
    <property type="match status" value="2"/>
</dbReference>
<evidence type="ECO:0000256" key="1">
    <source>
        <dbReference type="ARBA" id="ARBA00022737"/>
    </source>
</evidence>
<evidence type="ECO:0000256" key="3">
    <source>
        <dbReference type="PROSITE-ProRule" id="PRU00339"/>
    </source>
</evidence>
<name>A0A395M2U6_9BACT</name>
<dbReference type="SMART" id="SM00028">
    <property type="entry name" value="TPR"/>
    <property type="match status" value="4"/>
</dbReference>
<dbReference type="Proteomes" id="UP000266389">
    <property type="component" value="Unassembled WGS sequence"/>
</dbReference>
<evidence type="ECO:0000313" key="4">
    <source>
        <dbReference type="EMBL" id="RFM24538.1"/>
    </source>
</evidence>
<dbReference type="PROSITE" id="PS50005">
    <property type="entry name" value="TPR"/>
    <property type="match status" value="2"/>
</dbReference>
<keyword evidence="1" id="KW-0677">Repeat</keyword>
<evidence type="ECO:0000256" key="2">
    <source>
        <dbReference type="ARBA" id="ARBA00022803"/>
    </source>
</evidence>
<dbReference type="Pfam" id="PF13432">
    <property type="entry name" value="TPR_16"/>
    <property type="match status" value="1"/>
</dbReference>
<dbReference type="GO" id="GO:0046813">
    <property type="term" value="P:receptor-mediated virion attachment to host cell"/>
    <property type="evidence" value="ECO:0007669"/>
    <property type="project" value="TreeGrafter"/>
</dbReference>
<feature type="repeat" description="TPR" evidence="3">
    <location>
        <begin position="69"/>
        <end position="102"/>
    </location>
</feature>
<reference evidence="4 5" key="1">
    <citation type="journal article" date="2011" name="ISME J.">
        <title>Community ecology of hot spring cyanobacterial mats: predominant populations and their functional potential.</title>
        <authorList>
            <person name="Klatt C.G."/>
            <person name="Wood J.M."/>
            <person name="Rusch D.B."/>
            <person name="Bateson M.M."/>
            <person name="Hamamura N."/>
            <person name="Heidelberg J.F."/>
            <person name="Grossman A.R."/>
            <person name="Bhaya D."/>
            <person name="Cohan F.M."/>
            <person name="Kuhl M."/>
            <person name="Bryant D.A."/>
            <person name="Ward D.M."/>
        </authorList>
    </citation>
    <scope>NUCLEOTIDE SEQUENCE [LARGE SCALE GENOMIC DNA]</scope>
    <source>
        <strain evidence="4">OS</strain>
    </source>
</reference>
<gene>
    <name evidence="4" type="ORF">D0433_06020</name>
</gene>
<proteinExistence type="predicted"/>
<dbReference type="InterPro" id="IPR050498">
    <property type="entry name" value="Ycf3"/>
</dbReference>
<dbReference type="AlphaFoldDB" id="A0A395M2U6"/>
<comment type="caution">
    <text evidence="4">The sequence shown here is derived from an EMBL/GenBank/DDBJ whole genome shotgun (WGS) entry which is preliminary data.</text>
</comment>
<organism evidence="4 5">
    <name type="scientific">Candidatus Thermochlorobacter aerophilus</name>
    <dbReference type="NCBI Taxonomy" id="1868324"/>
    <lineage>
        <taxon>Bacteria</taxon>
        <taxon>Pseudomonadati</taxon>
        <taxon>Chlorobiota</taxon>
        <taxon>Chlorobiia</taxon>
        <taxon>Chlorobiales</taxon>
        <taxon>Candidatus Thermochlorobacteriaceae</taxon>
        <taxon>Candidatus Thermochlorobacter</taxon>
    </lineage>
</organism>
<dbReference type="GO" id="GO:0009279">
    <property type="term" value="C:cell outer membrane"/>
    <property type="evidence" value="ECO:0007669"/>
    <property type="project" value="TreeGrafter"/>
</dbReference>
<sequence length="178" mass="19433">MSSDDTLKHLVSESLKDAEALAELEQQCAQHPDDYEAHYKLAEAYAARGRFTEAATAYRAALACKSDFEHAWVGLGIAELQRGELESAIAALSQAAALNPNSPEIHFYLGNALDDAGKNQEAIAALQKALALYPQFEEAHLALGFLYFRTGNQQGVREQYQQLQSLGSPLATQLSHLL</sequence>